<comment type="pathway">
    <text evidence="3 8">Glycan biosynthesis; glycogen biosynthesis.</text>
</comment>
<evidence type="ECO:0000256" key="1">
    <source>
        <dbReference type="ARBA" id="ARBA00001478"/>
    </source>
</evidence>
<feature type="domain" description="Starch synthase catalytic" evidence="10">
    <location>
        <begin position="4"/>
        <end position="246"/>
    </location>
</feature>
<dbReference type="PANTHER" id="PTHR45825">
    <property type="entry name" value="GRANULE-BOUND STARCH SYNTHASE 1, CHLOROPLASTIC/AMYLOPLASTIC"/>
    <property type="match status" value="1"/>
</dbReference>
<feature type="binding site" evidence="8">
    <location>
        <position position="17"/>
    </location>
    <ligand>
        <name>ADP-alpha-D-glucose</name>
        <dbReference type="ChEBI" id="CHEBI:57498"/>
    </ligand>
</feature>
<dbReference type="CDD" id="cd03791">
    <property type="entry name" value="GT5_Glycogen_synthase_DULL1-like"/>
    <property type="match status" value="1"/>
</dbReference>
<evidence type="ECO:0000256" key="4">
    <source>
        <dbReference type="ARBA" id="ARBA00010281"/>
    </source>
</evidence>
<dbReference type="GO" id="GO:0005829">
    <property type="term" value="C:cytosol"/>
    <property type="evidence" value="ECO:0007669"/>
    <property type="project" value="TreeGrafter"/>
</dbReference>
<keyword evidence="6 8" id="KW-0808">Transferase</keyword>
<dbReference type="EMBL" id="CP001661">
    <property type="protein sequence ID" value="ACT16654.1"/>
    <property type="molecule type" value="Genomic_DNA"/>
</dbReference>
<comment type="similarity">
    <text evidence="4 8">Belongs to the glycosyltransferase 1 family. Bacterial/plant glycogen synthase subfamily.</text>
</comment>
<name>C6DZS2_GEOSM</name>
<dbReference type="HOGENOM" id="CLU_009583_18_2_7"/>
<dbReference type="GO" id="GO:0009011">
    <property type="term" value="F:alpha-1,4-glucan glucosyltransferase (ADP-glucose donor) activity"/>
    <property type="evidence" value="ECO:0007669"/>
    <property type="project" value="UniProtKB-UniRule"/>
</dbReference>
<dbReference type="Gene3D" id="3.40.50.2000">
    <property type="entry name" value="Glycogen Phosphorylase B"/>
    <property type="match status" value="2"/>
</dbReference>
<evidence type="ECO:0000256" key="8">
    <source>
        <dbReference type="HAMAP-Rule" id="MF_00484"/>
    </source>
</evidence>
<dbReference type="UniPathway" id="UPA00164"/>
<dbReference type="SUPFAM" id="SSF53756">
    <property type="entry name" value="UDP-Glycosyltransferase/glycogen phosphorylase"/>
    <property type="match status" value="1"/>
</dbReference>
<evidence type="ECO:0000256" key="5">
    <source>
        <dbReference type="ARBA" id="ARBA00022676"/>
    </source>
</evidence>
<keyword evidence="7 8" id="KW-0320">Glycogen biosynthesis</keyword>
<dbReference type="STRING" id="443144.GM21_0580"/>
<accession>C6DZS2</accession>
<proteinExistence type="inferred from homology"/>
<dbReference type="InterPro" id="IPR013534">
    <property type="entry name" value="Starch_synth_cat_dom"/>
</dbReference>
<sequence>MRLNILVTASEAVPFAKEGGLADVVGALPKYLEARGHDVRVVMPRYYKVDRDRYRLRQLPGALVVPMGIIGDMYCGVLEGRIPGSDVPVYFLEHEEFYGRDSLYERDNKGYIDNDNRFIFLSKASLELCKMIRFTPDLVHAHDWHTAAVPVLMNSWYRHDQYLSQSASLLTIHNMQHQGSFYEGAMDVLGIGWKHFTYLELEKENQVNLLKGGIYHATLLNTVSLGYAREIQTPEFGWGLEGVVRERAGELSGILNGVDYEEWNPEGDRLLPANYSAVDLAGKGVCKQELQRTLGLPEREDVPLIGMVSRLVKQKGIDVLAQALRRILELDVQLVLLGAGEPWAHFYFGGMAANRPDRFACRIGYDNALAHQIEGGCDFFLMPSAFEPCGLNQMYSMRYGTLPIVRATGGLDDSVENFDPAQRSGDGFKFWDLNAGALFDTVGWAVHTWYHDPEGIKALRQNAMAKRFTWEDAAANYERLYLEAMRRKLGEERYGQVIDKRSKRREKVCGRDINSRLNLREFRNRPTIPGCNTP</sequence>
<organism evidence="11">
    <name type="scientific">Geobacter sp. (strain M21)</name>
    <dbReference type="NCBI Taxonomy" id="443144"/>
    <lineage>
        <taxon>Bacteria</taxon>
        <taxon>Pseudomonadati</taxon>
        <taxon>Thermodesulfobacteriota</taxon>
        <taxon>Desulfuromonadia</taxon>
        <taxon>Geobacterales</taxon>
        <taxon>Geobacteraceae</taxon>
        <taxon>Geobacter</taxon>
    </lineage>
</organism>
<dbReference type="Pfam" id="PF08323">
    <property type="entry name" value="Glyco_transf_5"/>
    <property type="match status" value="1"/>
</dbReference>
<comment type="function">
    <text evidence="2 8">Synthesizes alpha-1,4-glucan chains using ADP-glucose.</text>
</comment>
<evidence type="ECO:0000313" key="11">
    <source>
        <dbReference type="EMBL" id="ACT16654.1"/>
    </source>
</evidence>
<dbReference type="NCBIfam" id="NF001899">
    <property type="entry name" value="PRK00654.1-2"/>
    <property type="match status" value="1"/>
</dbReference>
<dbReference type="HAMAP" id="MF_00484">
    <property type="entry name" value="Glycogen_synth"/>
    <property type="match status" value="1"/>
</dbReference>
<feature type="domain" description="Glycosyl transferase family 1" evidence="9">
    <location>
        <begin position="298"/>
        <end position="419"/>
    </location>
</feature>
<dbReference type="OrthoDB" id="9808590at2"/>
<dbReference type="KEGG" id="gem:GM21_0580"/>
<dbReference type="EC" id="2.4.1.21" evidence="8"/>
<evidence type="ECO:0000256" key="6">
    <source>
        <dbReference type="ARBA" id="ARBA00022679"/>
    </source>
</evidence>
<evidence type="ECO:0000256" key="3">
    <source>
        <dbReference type="ARBA" id="ARBA00004964"/>
    </source>
</evidence>
<evidence type="ECO:0000256" key="2">
    <source>
        <dbReference type="ARBA" id="ARBA00002764"/>
    </source>
</evidence>
<dbReference type="AlphaFoldDB" id="C6DZS2"/>
<comment type="catalytic activity">
    <reaction evidence="1 8">
        <text>[(1-&gt;4)-alpha-D-glucosyl](n) + ADP-alpha-D-glucose = [(1-&gt;4)-alpha-D-glucosyl](n+1) + ADP + H(+)</text>
        <dbReference type="Rhea" id="RHEA:18189"/>
        <dbReference type="Rhea" id="RHEA-COMP:9584"/>
        <dbReference type="Rhea" id="RHEA-COMP:9587"/>
        <dbReference type="ChEBI" id="CHEBI:15378"/>
        <dbReference type="ChEBI" id="CHEBI:15444"/>
        <dbReference type="ChEBI" id="CHEBI:57498"/>
        <dbReference type="ChEBI" id="CHEBI:456216"/>
        <dbReference type="EC" id="2.4.1.21"/>
    </reaction>
</comment>
<dbReference type="NCBIfam" id="TIGR02095">
    <property type="entry name" value="glgA"/>
    <property type="match status" value="1"/>
</dbReference>
<dbReference type="PANTHER" id="PTHR45825:SF11">
    <property type="entry name" value="ALPHA AMYLASE DOMAIN-CONTAINING PROTEIN"/>
    <property type="match status" value="1"/>
</dbReference>
<evidence type="ECO:0000259" key="10">
    <source>
        <dbReference type="Pfam" id="PF08323"/>
    </source>
</evidence>
<keyword evidence="5 8" id="KW-0328">Glycosyltransferase</keyword>
<dbReference type="eggNOG" id="COG0297">
    <property type="taxonomic scope" value="Bacteria"/>
</dbReference>
<reference evidence="11" key="1">
    <citation type="submission" date="2009-07" db="EMBL/GenBank/DDBJ databases">
        <title>Complete sequence of Geobacter sp. M21.</title>
        <authorList>
            <consortium name="US DOE Joint Genome Institute"/>
            <person name="Lucas S."/>
            <person name="Copeland A."/>
            <person name="Lapidus A."/>
            <person name="Glavina del Rio T."/>
            <person name="Dalin E."/>
            <person name="Tice H."/>
            <person name="Bruce D."/>
            <person name="Goodwin L."/>
            <person name="Pitluck S."/>
            <person name="Saunders E."/>
            <person name="Brettin T."/>
            <person name="Detter J.C."/>
            <person name="Han C."/>
            <person name="Larimer F."/>
            <person name="Land M."/>
            <person name="Hauser L."/>
            <person name="Kyrpides N."/>
            <person name="Ovchinnikova G."/>
            <person name="Lovley D."/>
        </authorList>
    </citation>
    <scope>NUCLEOTIDE SEQUENCE [LARGE SCALE GENOMIC DNA]</scope>
    <source>
        <strain evidence="11">M21</strain>
    </source>
</reference>
<dbReference type="CAZy" id="GT5">
    <property type="family name" value="Glycosyltransferase Family 5"/>
</dbReference>
<dbReference type="GO" id="GO:0004373">
    <property type="term" value="F:alpha-1,4-glucan glucosyltransferase (UDP-glucose donor) activity"/>
    <property type="evidence" value="ECO:0007669"/>
    <property type="project" value="InterPro"/>
</dbReference>
<dbReference type="InterPro" id="IPR001296">
    <property type="entry name" value="Glyco_trans_1"/>
</dbReference>
<protein>
    <recommendedName>
        <fullName evidence="8">Glycogen synthase</fullName>
        <ecNumber evidence="8">2.4.1.21</ecNumber>
    </recommendedName>
    <alternativeName>
        <fullName evidence="8">Starch [bacterial glycogen] synthase</fullName>
    </alternativeName>
</protein>
<dbReference type="Pfam" id="PF00534">
    <property type="entry name" value="Glycos_transf_1"/>
    <property type="match status" value="1"/>
</dbReference>
<evidence type="ECO:0000259" key="9">
    <source>
        <dbReference type="Pfam" id="PF00534"/>
    </source>
</evidence>
<evidence type="ECO:0000256" key="7">
    <source>
        <dbReference type="ARBA" id="ARBA00023056"/>
    </source>
</evidence>
<dbReference type="InterPro" id="IPR011835">
    <property type="entry name" value="GS/SS"/>
</dbReference>
<dbReference type="GO" id="GO:0005978">
    <property type="term" value="P:glycogen biosynthetic process"/>
    <property type="evidence" value="ECO:0007669"/>
    <property type="project" value="UniProtKB-UniRule"/>
</dbReference>
<gene>
    <name evidence="8" type="primary">glgA</name>
    <name evidence="11" type="ordered locus">GM21_0580</name>
</gene>